<dbReference type="AlphaFoldDB" id="A0A5J4W825"/>
<gene>
    <name evidence="1" type="ORF">EZS28_013739</name>
</gene>
<organism evidence="1 2">
    <name type="scientific">Streblomastix strix</name>
    <dbReference type="NCBI Taxonomy" id="222440"/>
    <lineage>
        <taxon>Eukaryota</taxon>
        <taxon>Metamonada</taxon>
        <taxon>Preaxostyla</taxon>
        <taxon>Oxymonadida</taxon>
        <taxon>Streblomastigidae</taxon>
        <taxon>Streblomastix</taxon>
    </lineage>
</organism>
<comment type="caution">
    <text evidence="1">The sequence shown here is derived from an EMBL/GenBank/DDBJ whole genome shotgun (WGS) entry which is preliminary data.</text>
</comment>
<evidence type="ECO:0000313" key="1">
    <source>
        <dbReference type="EMBL" id="KAA6390733.1"/>
    </source>
</evidence>
<accession>A0A5J4W825</accession>
<dbReference type="Proteomes" id="UP000324800">
    <property type="component" value="Unassembled WGS sequence"/>
</dbReference>
<dbReference type="EMBL" id="SNRW01003123">
    <property type="protein sequence ID" value="KAA6390733.1"/>
    <property type="molecule type" value="Genomic_DNA"/>
</dbReference>
<name>A0A5J4W825_9EUKA</name>
<proteinExistence type="predicted"/>
<protein>
    <submittedName>
        <fullName evidence="1">Uncharacterized protein</fullName>
    </submittedName>
</protein>
<reference evidence="1 2" key="1">
    <citation type="submission" date="2019-03" db="EMBL/GenBank/DDBJ databases">
        <title>Single cell metagenomics reveals metabolic interactions within the superorganism composed of flagellate Streblomastix strix and complex community of Bacteroidetes bacteria on its surface.</title>
        <authorList>
            <person name="Treitli S.C."/>
            <person name="Kolisko M."/>
            <person name="Husnik F."/>
            <person name="Keeling P."/>
            <person name="Hampl V."/>
        </authorList>
    </citation>
    <scope>NUCLEOTIDE SEQUENCE [LARGE SCALE GENOMIC DNA]</scope>
    <source>
        <strain evidence="1">ST1C</strain>
    </source>
</reference>
<sequence>MIQADNASESVGTTNYNARNDYSNLLNVTISIPIQDGANGSVGTTNYYARIGHSHPINVETNASNIPVVNGVGTNGSSTFYARQDHVHPQQLIYDGISSATKFIEACGLVSEVLLHGIFTAPTRVGTSYPIENAGQESQTDRGLMISANGNTLTFNG</sequence>
<evidence type="ECO:0000313" key="2">
    <source>
        <dbReference type="Proteomes" id="UP000324800"/>
    </source>
</evidence>